<reference evidence="2" key="1">
    <citation type="submission" date="2009-05" db="EMBL/GenBank/DDBJ databases">
        <title>The genome sequence of Ajellomyces capsulatus strain H143.</title>
        <authorList>
            <person name="Champion M."/>
            <person name="Cuomo C.A."/>
            <person name="Ma L.-J."/>
            <person name="Henn M.R."/>
            <person name="Sil A."/>
            <person name="Goldman B."/>
            <person name="Young S.K."/>
            <person name="Kodira C.D."/>
            <person name="Zeng Q."/>
            <person name="Koehrsen M."/>
            <person name="Alvarado L."/>
            <person name="Berlin A.M."/>
            <person name="Borenstein D."/>
            <person name="Chen Z."/>
            <person name="Engels R."/>
            <person name="Freedman E."/>
            <person name="Gellesch M."/>
            <person name="Goldberg J."/>
            <person name="Griggs A."/>
            <person name="Gujja S."/>
            <person name="Heiman D.I."/>
            <person name="Hepburn T.A."/>
            <person name="Howarth C."/>
            <person name="Jen D."/>
            <person name="Larson L."/>
            <person name="Lewis B."/>
            <person name="Mehta T."/>
            <person name="Park D."/>
            <person name="Pearson M."/>
            <person name="Roberts A."/>
            <person name="Saif S."/>
            <person name="Shea T.D."/>
            <person name="Shenoy N."/>
            <person name="Sisk P."/>
            <person name="Stolte C."/>
            <person name="Sykes S."/>
            <person name="Walk T."/>
            <person name="White J."/>
            <person name="Yandava C."/>
            <person name="Klein B."/>
            <person name="McEwen J.G."/>
            <person name="Puccia R."/>
            <person name="Goldman G.H."/>
            <person name="Felipe M.S."/>
            <person name="Nino-Vega G."/>
            <person name="San-Blas G."/>
            <person name="Taylor J.W."/>
            <person name="Mendoza L."/>
            <person name="Galagan J.E."/>
            <person name="Nusbaum C."/>
            <person name="Birren B.W."/>
        </authorList>
    </citation>
    <scope>NUCLEOTIDE SEQUENCE [LARGE SCALE GENOMIC DNA]</scope>
    <source>
        <strain evidence="2">H143</strain>
    </source>
</reference>
<dbReference type="HOGENOM" id="CLU_2096189_0_0_1"/>
<dbReference type="InterPro" id="IPR013785">
    <property type="entry name" value="Aldolase_TIM"/>
</dbReference>
<dbReference type="STRING" id="544712.C6HNI7"/>
<accession>C6HNI7</accession>
<proteinExistence type="predicted"/>
<name>C6HNI7_AJECH</name>
<protein>
    <submittedName>
        <fullName evidence="1">Uncharacterized protein</fullName>
    </submittedName>
</protein>
<evidence type="ECO:0000313" key="1">
    <source>
        <dbReference type="EMBL" id="EER38033.1"/>
    </source>
</evidence>
<dbReference type="EMBL" id="GG692432">
    <property type="protein sequence ID" value="EER38033.1"/>
    <property type="molecule type" value="Genomic_DNA"/>
</dbReference>
<organism evidence="1 2">
    <name type="scientific">Ajellomyces capsulatus (strain H143)</name>
    <name type="common">Darling's disease fungus</name>
    <name type="synonym">Histoplasma capsulatum</name>
    <dbReference type="NCBI Taxonomy" id="544712"/>
    <lineage>
        <taxon>Eukaryota</taxon>
        <taxon>Fungi</taxon>
        <taxon>Dikarya</taxon>
        <taxon>Ascomycota</taxon>
        <taxon>Pezizomycotina</taxon>
        <taxon>Eurotiomycetes</taxon>
        <taxon>Eurotiomycetidae</taxon>
        <taxon>Onygenales</taxon>
        <taxon>Ajellomycetaceae</taxon>
        <taxon>Histoplasma</taxon>
    </lineage>
</organism>
<dbReference type="Proteomes" id="UP000002624">
    <property type="component" value="Unassembled WGS sequence"/>
</dbReference>
<sequence length="116" mass="12951">MDPPAQDASGNPITSYLRLLKRHKTTLPYGHLICVSASPNISTMAALLRLARAVGPYIAVLQVHADIIDDWSQEAARRLSCVAKKHGFLIWEGGRILNVQKRSGKHQGPREKRLRF</sequence>
<gene>
    <name evidence="1" type="ORF">HCDG_07768</name>
</gene>
<dbReference type="AlphaFoldDB" id="C6HNI7"/>
<dbReference type="Gene3D" id="3.20.20.70">
    <property type="entry name" value="Aldolase class I"/>
    <property type="match status" value="1"/>
</dbReference>
<evidence type="ECO:0000313" key="2">
    <source>
        <dbReference type="Proteomes" id="UP000002624"/>
    </source>
</evidence>
<dbReference type="OrthoDB" id="10263753at2759"/>
<dbReference type="VEuPathDB" id="FungiDB:HCDG_07768"/>